<sequence>MTTIDINFTKYEESVEMKRKDIEFTLNFEGAIPARKDILDEISLCYGAPQELVALDKLRTVRGKKQANGKARIYPDSQTMKRCEKKPRK</sequence>
<dbReference type="HOGENOM" id="CLU_107248_3_1_2"/>
<protein>
    <recommendedName>
        <fullName evidence="3">30S ribosomal protein S24e</fullName>
    </recommendedName>
</protein>
<keyword evidence="2" id="KW-0687">Ribonucleoprotein</keyword>
<dbReference type="GO" id="GO:0003735">
    <property type="term" value="F:structural constituent of ribosome"/>
    <property type="evidence" value="ECO:0007669"/>
    <property type="project" value="InterPro"/>
</dbReference>
<dbReference type="InParanoid" id="H1Z2U1"/>
<keyword evidence="1" id="KW-0689">Ribosomal protein</keyword>
<proteinExistence type="predicted"/>
<dbReference type="OrthoDB" id="27533at2157"/>
<dbReference type="GO" id="GO:1990904">
    <property type="term" value="C:ribonucleoprotein complex"/>
    <property type="evidence" value="ECO:0007669"/>
    <property type="project" value="UniProtKB-KW"/>
</dbReference>
<dbReference type="GO" id="GO:0005840">
    <property type="term" value="C:ribosome"/>
    <property type="evidence" value="ECO:0007669"/>
    <property type="project" value="UniProtKB-KW"/>
</dbReference>
<reference evidence="5 6" key="1">
    <citation type="submission" date="2011-10" db="EMBL/GenBank/DDBJ databases">
        <title>The Improved High-Quality Draft genome of Methanoplanus limicola DSM 2279.</title>
        <authorList>
            <consortium name="US DOE Joint Genome Institute (JGI-PGF)"/>
            <person name="Lucas S."/>
            <person name="Copeland A."/>
            <person name="Lapidus A."/>
            <person name="Glavina del Rio T."/>
            <person name="Dalin E."/>
            <person name="Tice H."/>
            <person name="Bruce D."/>
            <person name="Goodwin L."/>
            <person name="Pitluck S."/>
            <person name="Peters L."/>
            <person name="Mikhailova N."/>
            <person name="Lu M."/>
            <person name="Kyrpides N."/>
            <person name="Mavromatis K."/>
            <person name="Ivanova N."/>
            <person name="Markowitz V."/>
            <person name="Cheng J.-F."/>
            <person name="Hugenholtz P."/>
            <person name="Woyke T."/>
            <person name="Wu D."/>
            <person name="Wirth R."/>
            <person name="Brambilla E.-M."/>
            <person name="Klenk H.-P."/>
            <person name="Eisen J.A."/>
        </authorList>
    </citation>
    <scope>NUCLEOTIDE SEQUENCE [LARGE SCALE GENOMIC DNA]</scope>
    <source>
        <strain evidence="5 6">DSM 2279</strain>
    </source>
</reference>
<name>H1Z2U1_9EURY</name>
<dbReference type="AlphaFoldDB" id="H1Z2U1"/>
<organism evidence="5 6">
    <name type="scientific">Methanoplanus limicola DSM 2279</name>
    <dbReference type="NCBI Taxonomy" id="937775"/>
    <lineage>
        <taxon>Archaea</taxon>
        <taxon>Methanobacteriati</taxon>
        <taxon>Methanobacteriota</taxon>
        <taxon>Stenosarchaea group</taxon>
        <taxon>Methanomicrobia</taxon>
        <taxon>Methanomicrobiales</taxon>
        <taxon>Methanomicrobiaceae</taxon>
        <taxon>Methanoplanus</taxon>
    </lineage>
</organism>
<evidence type="ECO:0000256" key="2">
    <source>
        <dbReference type="ARBA" id="ARBA00023274"/>
    </source>
</evidence>
<dbReference type="GO" id="GO:0006412">
    <property type="term" value="P:translation"/>
    <property type="evidence" value="ECO:0007669"/>
    <property type="project" value="InterPro"/>
</dbReference>
<dbReference type="InterPro" id="IPR012677">
    <property type="entry name" value="Nucleotide-bd_a/b_plait_sf"/>
</dbReference>
<dbReference type="Proteomes" id="UP000005741">
    <property type="component" value="Chromosome"/>
</dbReference>
<dbReference type="InterPro" id="IPR001976">
    <property type="entry name" value="Ribosomal_eS24"/>
</dbReference>
<dbReference type="STRING" id="937775.Metlim_0545"/>
<evidence type="ECO:0000256" key="3">
    <source>
        <dbReference type="ARBA" id="ARBA00035358"/>
    </source>
</evidence>
<evidence type="ECO:0000313" key="5">
    <source>
        <dbReference type="EMBL" id="EHQ34680.1"/>
    </source>
</evidence>
<evidence type="ECO:0000313" key="6">
    <source>
        <dbReference type="Proteomes" id="UP000005741"/>
    </source>
</evidence>
<evidence type="ECO:0000256" key="1">
    <source>
        <dbReference type="ARBA" id="ARBA00022980"/>
    </source>
</evidence>
<dbReference type="InterPro" id="IPR012678">
    <property type="entry name" value="Ribosomal_uL23/eL15/eS24_sf"/>
</dbReference>
<gene>
    <name evidence="5" type="ORF">Metlim_0545</name>
</gene>
<dbReference type="RefSeq" id="WP_004076358.1">
    <property type="nucleotide sequence ID" value="NZ_CM001436.1"/>
</dbReference>
<evidence type="ECO:0000256" key="4">
    <source>
        <dbReference type="SAM" id="MobiDB-lite"/>
    </source>
</evidence>
<dbReference type="Gene3D" id="3.30.70.330">
    <property type="match status" value="1"/>
</dbReference>
<dbReference type="EMBL" id="CM001436">
    <property type="protein sequence ID" value="EHQ34680.1"/>
    <property type="molecule type" value="Genomic_DNA"/>
</dbReference>
<dbReference type="Pfam" id="PF01282">
    <property type="entry name" value="Ribosomal_S24e"/>
    <property type="match status" value="1"/>
</dbReference>
<dbReference type="SUPFAM" id="SSF54189">
    <property type="entry name" value="Ribosomal proteins S24e, L23 and L15e"/>
    <property type="match status" value="1"/>
</dbReference>
<feature type="region of interest" description="Disordered" evidence="4">
    <location>
        <begin position="69"/>
        <end position="89"/>
    </location>
</feature>
<accession>H1Z2U1</accession>
<keyword evidence="6" id="KW-1185">Reference proteome</keyword>